<name>A0AAW9Q5P8_9CYAN</name>
<evidence type="ECO:0000259" key="3">
    <source>
        <dbReference type="Pfam" id="PF01408"/>
    </source>
</evidence>
<keyword evidence="2" id="KW-0560">Oxidoreductase</keyword>
<dbReference type="Pfam" id="PF01408">
    <property type="entry name" value="GFO_IDH_MocA"/>
    <property type="match status" value="1"/>
</dbReference>
<evidence type="ECO:0000256" key="1">
    <source>
        <dbReference type="ARBA" id="ARBA00010928"/>
    </source>
</evidence>
<dbReference type="SUPFAM" id="SSF55347">
    <property type="entry name" value="Glyceraldehyde-3-phosphate dehydrogenase-like, C-terminal domain"/>
    <property type="match status" value="1"/>
</dbReference>
<evidence type="ECO:0000256" key="2">
    <source>
        <dbReference type="ARBA" id="ARBA00023002"/>
    </source>
</evidence>
<keyword evidence="6" id="KW-1185">Reference proteome</keyword>
<dbReference type="Proteomes" id="UP001333818">
    <property type="component" value="Unassembled WGS sequence"/>
</dbReference>
<dbReference type="PANTHER" id="PTHR43818">
    <property type="entry name" value="BCDNA.GH03377"/>
    <property type="match status" value="1"/>
</dbReference>
<accession>A0AAW9Q5P8</accession>
<sequence>MKAVGVGVIGTGFGQIVHIPGLREHPHTEVVAVYHRDIAKANQVAEKFQIPYACDRLEDLFSIPKVEAVTISTPPFLHYIAAKAAIAAGKHILLEKPTTLNVAEALALYHLAVERKVLVAMDFEFRFVPEWRYFKHLLDRNFVGKKRLITIDWIVQGRADPKRAWNWYSQKTCGGGALGSLGSHTFDYVNWLFGSVKRLCGQLSTAIPERPHSDGTMRPVDADDTCNILLELEDGTPCNICISTVSYQGSGHWVTVYGDRATLVLGSGNKSDYVHGFQVQQAEVGKMEMEVMPIPSEYQLPQTYPDGRLAPFIAVCDRFVHAIRTEVPMLPSLREGVYSQLLMDLTHQSHQQRKWLDVPSLESILQKP</sequence>
<evidence type="ECO:0000313" key="6">
    <source>
        <dbReference type="Proteomes" id="UP001333818"/>
    </source>
</evidence>
<evidence type="ECO:0000313" key="5">
    <source>
        <dbReference type="EMBL" id="MEE3718560.1"/>
    </source>
</evidence>
<dbReference type="GO" id="GO:0000166">
    <property type="term" value="F:nucleotide binding"/>
    <property type="evidence" value="ECO:0007669"/>
    <property type="project" value="InterPro"/>
</dbReference>
<dbReference type="EMBL" id="JAZBJZ010000083">
    <property type="protein sequence ID" value="MEE3718560.1"/>
    <property type="molecule type" value="Genomic_DNA"/>
</dbReference>
<dbReference type="GO" id="GO:0016491">
    <property type="term" value="F:oxidoreductase activity"/>
    <property type="evidence" value="ECO:0007669"/>
    <property type="project" value="UniProtKB-KW"/>
</dbReference>
<dbReference type="RefSeq" id="WP_330484993.1">
    <property type="nucleotide sequence ID" value="NZ_JAZBJZ010000083.1"/>
</dbReference>
<dbReference type="SUPFAM" id="SSF51735">
    <property type="entry name" value="NAD(P)-binding Rossmann-fold domains"/>
    <property type="match status" value="1"/>
</dbReference>
<dbReference type="AlphaFoldDB" id="A0AAW9Q5P8"/>
<comment type="caution">
    <text evidence="5">The sequence shown here is derived from an EMBL/GenBank/DDBJ whole genome shotgun (WGS) entry which is preliminary data.</text>
</comment>
<organism evidence="5 6">
    <name type="scientific">Tumidithrix elongata BACA0141</name>
    <dbReference type="NCBI Taxonomy" id="2716417"/>
    <lineage>
        <taxon>Bacteria</taxon>
        <taxon>Bacillati</taxon>
        <taxon>Cyanobacteriota</taxon>
        <taxon>Cyanophyceae</taxon>
        <taxon>Pseudanabaenales</taxon>
        <taxon>Pseudanabaenaceae</taxon>
        <taxon>Tumidithrix</taxon>
        <taxon>Tumidithrix elongata</taxon>
    </lineage>
</organism>
<dbReference type="InterPro" id="IPR036291">
    <property type="entry name" value="NAD(P)-bd_dom_sf"/>
</dbReference>
<feature type="domain" description="Gfo/Idh/MocA-like oxidoreductase C-terminal" evidence="4">
    <location>
        <begin position="136"/>
        <end position="357"/>
    </location>
</feature>
<evidence type="ECO:0000259" key="4">
    <source>
        <dbReference type="Pfam" id="PF02894"/>
    </source>
</evidence>
<dbReference type="InterPro" id="IPR004104">
    <property type="entry name" value="Gfo/Idh/MocA-like_OxRdtase_C"/>
</dbReference>
<dbReference type="PANTHER" id="PTHR43818:SF11">
    <property type="entry name" value="BCDNA.GH03377"/>
    <property type="match status" value="1"/>
</dbReference>
<dbReference type="InterPro" id="IPR050463">
    <property type="entry name" value="Gfo/Idh/MocA_oxidrdct_glycsds"/>
</dbReference>
<feature type="domain" description="Gfo/Idh/MocA-like oxidoreductase N-terminal" evidence="3">
    <location>
        <begin position="5"/>
        <end position="122"/>
    </location>
</feature>
<dbReference type="Gene3D" id="3.30.360.10">
    <property type="entry name" value="Dihydrodipicolinate Reductase, domain 2"/>
    <property type="match status" value="1"/>
</dbReference>
<dbReference type="Gene3D" id="3.40.50.720">
    <property type="entry name" value="NAD(P)-binding Rossmann-like Domain"/>
    <property type="match status" value="1"/>
</dbReference>
<reference evidence="5" key="1">
    <citation type="submission" date="2024-01" db="EMBL/GenBank/DDBJ databases">
        <title>Bank of Algae and Cyanobacteria of the Azores (BACA) strain genomes.</title>
        <authorList>
            <person name="Luz R."/>
            <person name="Cordeiro R."/>
            <person name="Fonseca A."/>
            <person name="Goncalves V."/>
        </authorList>
    </citation>
    <scope>NUCLEOTIDE SEQUENCE</scope>
    <source>
        <strain evidence="5">BACA0141</strain>
    </source>
</reference>
<protein>
    <submittedName>
        <fullName evidence="5">Gfo/Idh/MocA family oxidoreductase</fullName>
    </submittedName>
</protein>
<proteinExistence type="inferred from homology"/>
<gene>
    <name evidence="5" type="ORF">V2H45_17610</name>
</gene>
<comment type="similarity">
    <text evidence="1">Belongs to the Gfo/Idh/MocA family.</text>
</comment>
<dbReference type="InterPro" id="IPR000683">
    <property type="entry name" value="Gfo/Idh/MocA-like_OxRdtase_N"/>
</dbReference>
<dbReference type="Pfam" id="PF02894">
    <property type="entry name" value="GFO_IDH_MocA_C"/>
    <property type="match status" value="1"/>
</dbReference>